<dbReference type="EMBL" id="CP001804">
    <property type="protein sequence ID" value="ACY12980.1"/>
    <property type="molecule type" value="Genomic_DNA"/>
</dbReference>
<reference evidence="1 2" key="1">
    <citation type="journal article" date="2010" name="Stand. Genomic Sci.">
        <title>Complete genome sequence of Haliangium ochraceum type strain (SMP-2).</title>
        <authorList>
            <consortium name="US DOE Joint Genome Institute (JGI-PGF)"/>
            <person name="Ivanova N."/>
            <person name="Daum C."/>
            <person name="Lang E."/>
            <person name="Abt B."/>
            <person name="Kopitz M."/>
            <person name="Saunders E."/>
            <person name="Lapidus A."/>
            <person name="Lucas S."/>
            <person name="Glavina Del Rio T."/>
            <person name="Nolan M."/>
            <person name="Tice H."/>
            <person name="Copeland A."/>
            <person name="Cheng J.F."/>
            <person name="Chen F."/>
            <person name="Bruce D."/>
            <person name="Goodwin L."/>
            <person name="Pitluck S."/>
            <person name="Mavromatis K."/>
            <person name="Pati A."/>
            <person name="Mikhailova N."/>
            <person name="Chen A."/>
            <person name="Palaniappan K."/>
            <person name="Land M."/>
            <person name="Hauser L."/>
            <person name="Chang Y.J."/>
            <person name="Jeffries C.D."/>
            <person name="Detter J.C."/>
            <person name="Brettin T."/>
            <person name="Rohde M."/>
            <person name="Goker M."/>
            <person name="Bristow J."/>
            <person name="Markowitz V."/>
            <person name="Eisen J.A."/>
            <person name="Hugenholtz P."/>
            <person name="Kyrpides N.C."/>
            <person name="Klenk H.P."/>
        </authorList>
    </citation>
    <scope>NUCLEOTIDE SEQUENCE [LARGE SCALE GENOMIC DNA]</scope>
    <source>
        <strain evidence="2">DSM 14365 / CIP 107738 / JCM 11303 / AJ 13395 / SMP-2</strain>
    </source>
</reference>
<keyword evidence="2" id="KW-1185">Reference proteome</keyword>
<proteinExistence type="predicted"/>
<gene>
    <name evidence="1" type="ordered locus">Hoch_0339</name>
</gene>
<dbReference type="SUPFAM" id="SSF53756">
    <property type="entry name" value="UDP-Glycosyltransferase/glycogen phosphorylase"/>
    <property type="match status" value="1"/>
</dbReference>
<sequence>MNHSQQARASRKKQILFVGGDVAQTRQIHDVAKHLGDYEQYFSPHWGDRFISLVRELGLIEYTIAGNKRGQNTLDYLHEQGLRVDKYGRRGCYDLVVSCSDILVPRNIRYTKLVVVQEGIFDPEHRSYRLIRLLPFLPRWMAGTAMTGMSGLYDAICVASPGFRAHMIARGADPNRVHITGLIHYDNCRLYEDNEFPHRGYVLACTSDGRETWKADDREAFIARALELAQGRQVIFKLHPNEDYERSEAEIRAQSADALIYYREPGIKAEEMVANCEVLLTEWSTLVFVGLALGKECYSYHDMELLKQLMPIQNGGSSAEKVAEICRRIIESPEPPTPVVMDPKRSLATRIAEAFH</sequence>
<dbReference type="KEGG" id="hoh:Hoch_0339"/>
<dbReference type="eggNOG" id="COG1887">
    <property type="taxonomic scope" value="Bacteria"/>
</dbReference>
<dbReference type="InterPro" id="IPR043148">
    <property type="entry name" value="TagF_C"/>
</dbReference>
<dbReference type="STRING" id="502025.Hoch_0339"/>
<protein>
    <submittedName>
        <fullName evidence="1">Uncharacterized protein</fullName>
    </submittedName>
</protein>
<organism evidence="1 2">
    <name type="scientific">Haliangium ochraceum (strain DSM 14365 / JCM 11303 / SMP-2)</name>
    <dbReference type="NCBI Taxonomy" id="502025"/>
    <lineage>
        <taxon>Bacteria</taxon>
        <taxon>Pseudomonadati</taxon>
        <taxon>Myxococcota</taxon>
        <taxon>Polyangia</taxon>
        <taxon>Haliangiales</taxon>
        <taxon>Kofleriaceae</taxon>
        <taxon>Haliangium</taxon>
    </lineage>
</organism>
<accession>D0LIV1</accession>
<evidence type="ECO:0000313" key="2">
    <source>
        <dbReference type="Proteomes" id="UP000001880"/>
    </source>
</evidence>
<evidence type="ECO:0000313" key="1">
    <source>
        <dbReference type="EMBL" id="ACY12980.1"/>
    </source>
</evidence>
<dbReference type="Gene3D" id="3.40.50.12580">
    <property type="match status" value="1"/>
</dbReference>
<dbReference type="RefSeq" id="WP_012825607.1">
    <property type="nucleotide sequence ID" value="NC_013440.1"/>
</dbReference>
<dbReference type="HOGENOM" id="CLU_773163_0_0_7"/>
<dbReference type="AlphaFoldDB" id="D0LIV1"/>
<dbReference type="OrthoDB" id="166868at2"/>
<name>D0LIV1_HALO1</name>
<dbReference type="Proteomes" id="UP000001880">
    <property type="component" value="Chromosome"/>
</dbReference>